<organism evidence="3 4">
    <name type="scientific">Iodidimonas nitroreducens</name>
    <dbReference type="NCBI Taxonomy" id="1236968"/>
    <lineage>
        <taxon>Bacteria</taxon>
        <taxon>Pseudomonadati</taxon>
        <taxon>Pseudomonadota</taxon>
        <taxon>Alphaproteobacteria</taxon>
        <taxon>Iodidimonadales</taxon>
        <taxon>Iodidimonadaceae</taxon>
        <taxon>Iodidimonas</taxon>
    </lineage>
</organism>
<dbReference type="PANTHER" id="PTHR43428:SF1">
    <property type="entry name" value="ARSENATE REDUCTASE"/>
    <property type="match status" value="1"/>
</dbReference>
<evidence type="ECO:0000256" key="1">
    <source>
        <dbReference type="ARBA" id="ARBA00022849"/>
    </source>
</evidence>
<evidence type="ECO:0000259" key="2">
    <source>
        <dbReference type="SMART" id="SM00226"/>
    </source>
</evidence>
<name>A0A5A7N8P8_9PROT</name>
<feature type="domain" description="Phosphotyrosine protein phosphatase I" evidence="2">
    <location>
        <begin position="13"/>
        <end position="155"/>
    </location>
</feature>
<evidence type="ECO:0000313" key="4">
    <source>
        <dbReference type="Proteomes" id="UP000324996"/>
    </source>
</evidence>
<dbReference type="AlphaFoldDB" id="A0A5A7N8P8"/>
<keyword evidence="4" id="KW-1185">Reference proteome</keyword>
<dbReference type="EMBL" id="BKCN01000008">
    <property type="protein sequence ID" value="GER04134.1"/>
    <property type="molecule type" value="Genomic_DNA"/>
</dbReference>
<protein>
    <submittedName>
        <fullName evidence="3">Arsenate reductase</fullName>
    </submittedName>
</protein>
<keyword evidence="1" id="KW-0059">Arsenical resistance</keyword>
<dbReference type="RefSeq" id="WP_042085228.1">
    <property type="nucleotide sequence ID" value="NZ_BKCN01000008.1"/>
</dbReference>
<evidence type="ECO:0000313" key="3">
    <source>
        <dbReference type="EMBL" id="GER04134.1"/>
    </source>
</evidence>
<dbReference type="PANTHER" id="PTHR43428">
    <property type="entry name" value="ARSENATE REDUCTASE"/>
    <property type="match status" value="1"/>
</dbReference>
<reference evidence="3 4" key="1">
    <citation type="submission" date="2019-09" db="EMBL/GenBank/DDBJ databases">
        <title>NBRP : Genome information of microbial organism related human and environment.</title>
        <authorList>
            <person name="Hattori M."/>
            <person name="Oshima K."/>
            <person name="Inaba H."/>
            <person name="Suda W."/>
            <person name="Sakamoto M."/>
            <person name="Iino T."/>
            <person name="Kitahara M."/>
            <person name="Oshida Y."/>
            <person name="Iida T."/>
            <person name="Kudo T."/>
            <person name="Itoh T."/>
            <person name="Ohkuma M."/>
        </authorList>
    </citation>
    <scope>NUCLEOTIDE SEQUENCE [LARGE SCALE GENOMIC DNA]</scope>
    <source>
        <strain evidence="3 4">Q-1</strain>
    </source>
</reference>
<dbReference type="Proteomes" id="UP000324996">
    <property type="component" value="Unassembled WGS sequence"/>
</dbReference>
<sequence length="161" mass="17600">MIASPADPAPPPRHILFICNRNAVRSPMAQALAERHGRHRIRVSSAGLDAGTLDPFAVAVMDEAGFDISGHQPHSLLPSGHLESLGEHDVPDLIISLTPEAHHRTLGMIGNRACLTEYWPTIDPTLCEGNREQRLDAYRAVRDKLAARIKARFEISGPGHL</sequence>
<accession>A0A5A7N8P8</accession>
<dbReference type="SUPFAM" id="SSF52788">
    <property type="entry name" value="Phosphotyrosine protein phosphatases I"/>
    <property type="match status" value="1"/>
</dbReference>
<proteinExistence type="predicted"/>
<comment type="caution">
    <text evidence="3">The sequence shown here is derived from an EMBL/GenBank/DDBJ whole genome shotgun (WGS) entry which is preliminary data.</text>
</comment>
<dbReference type="GO" id="GO:0046685">
    <property type="term" value="P:response to arsenic-containing substance"/>
    <property type="evidence" value="ECO:0007669"/>
    <property type="project" value="UniProtKB-KW"/>
</dbReference>
<dbReference type="Gene3D" id="3.40.50.2300">
    <property type="match status" value="1"/>
</dbReference>
<dbReference type="SMART" id="SM00226">
    <property type="entry name" value="LMWPc"/>
    <property type="match status" value="1"/>
</dbReference>
<dbReference type="InterPro" id="IPR023485">
    <property type="entry name" value="Ptyr_pPase"/>
</dbReference>
<dbReference type="Pfam" id="PF01451">
    <property type="entry name" value="LMWPc"/>
    <property type="match status" value="1"/>
</dbReference>
<gene>
    <name evidence="3" type="ORF">JCM17846_18160</name>
</gene>
<dbReference type="InterPro" id="IPR036196">
    <property type="entry name" value="Ptyr_pPase_sf"/>
</dbReference>